<dbReference type="GO" id="GO:0003677">
    <property type="term" value="F:DNA binding"/>
    <property type="evidence" value="ECO:0007669"/>
    <property type="project" value="UniProtKB-KW"/>
</dbReference>
<evidence type="ECO:0000313" key="6">
    <source>
        <dbReference type="Proteomes" id="UP000280344"/>
    </source>
</evidence>
<evidence type="ECO:0000256" key="1">
    <source>
        <dbReference type="ARBA" id="ARBA00023015"/>
    </source>
</evidence>
<evidence type="ECO:0000256" key="3">
    <source>
        <dbReference type="ARBA" id="ARBA00023163"/>
    </source>
</evidence>
<dbReference type="Proteomes" id="UP000280344">
    <property type="component" value="Chromosome"/>
</dbReference>
<dbReference type="InterPro" id="IPR011711">
    <property type="entry name" value="GntR_C"/>
</dbReference>
<gene>
    <name evidence="5" type="ORF">EJ997_07145</name>
</gene>
<dbReference type="Gene3D" id="1.10.10.10">
    <property type="entry name" value="Winged helix-like DNA-binding domain superfamily/Winged helix DNA-binding domain"/>
    <property type="match status" value="1"/>
</dbReference>
<evidence type="ECO:0000256" key="2">
    <source>
        <dbReference type="ARBA" id="ARBA00023125"/>
    </source>
</evidence>
<reference evidence="5 6" key="1">
    <citation type="submission" date="2018-12" db="EMBL/GenBank/DDBJ databases">
        <title>Complete genome sequence of Flaviflexus sp. H23T48.</title>
        <authorList>
            <person name="Bae J.-W."/>
            <person name="Lee J.-Y."/>
        </authorList>
    </citation>
    <scope>NUCLEOTIDE SEQUENCE [LARGE SCALE GENOMIC DNA]</scope>
    <source>
        <strain evidence="5 6">H23T48</strain>
    </source>
</reference>
<keyword evidence="2" id="KW-0238">DNA-binding</keyword>
<dbReference type="PRINTS" id="PR00035">
    <property type="entry name" value="HTHGNTR"/>
</dbReference>
<dbReference type="SUPFAM" id="SSF48008">
    <property type="entry name" value="GntR ligand-binding domain-like"/>
    <property type="match status" value="1"/>
</dbReference>
<keyword evidence="3" id="KW-0804">Transcription</keyword>
<dbReference type="SUPFAM" id="SSF46785">
    <property type="entry name" value="Winged helix' DNA-binding domain"/>
    <property type="match status" value="1"/>
</dbReference>
<proteinExistence type="predicted"/>
<feature type="domain" description="HTH gntR-type" evidence="4">
    <location>
        <begin position="1"/>
        <end position="62"/>
    </location>
</feature>
<dbReference type="Pfam" id="PF07729">
    <property type="entry name" value="FCD"/>
    <property type="match status" value="1"/>
</dbReference>
<dbReference type="PANTHER" id="PTHR43537:SF44">
    <property type="entry name" value="GNTR FAMILY REGULATORY PROTEIN"/>
    <property type="match status" value="1"/>
</dbReference>
<name>A0A3S9Q0P2_9ACTO</name>
<dbReference type="PANTHER" id="PTHR43537">
    <property type="entry name" value="TRANSCRIPTIONAL REGULATOR, GNTR FAMILY"/>
    <property type="match status" value="1"/>
</dbReference>
<dbReference type="SMART" id="SM00895">
    <property type="entry name" value="FCD"/>
    <property type="match status" value="1"/>
</dbReference>
<dbReference type="SMART" id="SM00345">
    <property type="entry name" value="HTH_GNTR"/>
    <property type="match status" value="1"/>
</dbReference>
<dbReference type="InterPro" id="IPR036390">
    <property type="entry name" value="WH_DNA-bd_sf"/>
</dbReference>
<dbReference type="OrthoDB" id="7989071at2"/>
<evidence type="ECO:0000313" key="5">
    <source>
        <dbReference type="EMBL" id="AZQ78190.1"/>
    </source>
</evidence>
<dbReference type="PROSITE" id="PS50949">
    <property type="entry name" value="HTH_GNTR"/>
    <property type="match status" value="1"/>
</dbReference>
<dbReference type="GO" id="GO:0003700">
    <property type="term" value="F:DNA-binding transcription factor activity"/>
    <property type="evidence" value="ECO:0007669"/>
    <property type="project" value="InterPro"/>
</dbReference>
<dbReference type="EMBL" id="CP034593">
    <property type="protein sequence ID" value="AZQ78190.1"/>
    <property type="molecule type" value="Genomic_DNA"/>
</dbReference>
<dbReference type="InterPro" id="IPR008920">
    <property type="entry name" value="TF_FadR/GntR_C"/>
</dbReference>
<dbReference type="Pfam" id="PF00392">
    <property type="entry name" value="GntR"/>
    <property type="match status" value="1"/>
</dbReference>
<keyword evidence="6" id="KW-1185">Reference proteome</keyword>
<protein>
    <submittedName>
        <fullName evidence="5">FadR family transcriptional regulator</fullName>
    </submittedName>
</protein>
<dbReference type="Gene3D" id="1.20.120.530">
    <property type="entry name" value="GntR ligand-binding domain-like"/>
    <property type="match status" value="1"/>
</dbReference>
<dbReference type="AlphaFoldDB" id="A0A3S9Q0P2"/>
<evidence type="ECO:0000259" key="4">
    <source>
        <dbReference type="PROSITE" id="PS50949"/>
    </source>
</evidence>
<sequence>MDVIEQYIISKGLKPGDPLPTEARLCEDLGVSRSSVREAFRQLQALDIVAVHQGRGTFVSDMSLRPLVKSLVIRASLGTDNFTSLKEVVEIREVLDVGLARKIVESMEGTRHEELHSITDVMIAKAERGESFPDEDIAFHRGLMQSVGNALVEQLMSAMWIIHMAVLPDLPAGDQTSMIATARAHRDMLLASEAGDVEGYEAAVDAHYAPLLRTLGNLPSQQN</sequence>
<dbReference type="InterPro" id="IPR000524">
    <property type="entry name" value="Tscrpt_reg_HTH_GntR"/>
</dbReference>
<dbReference type="KEGG" id="flh:EJ997_07145"/>
<dbReference type="InterPro" id="IPR036388">
    <property type="entry name" value="WH-like_DNA-bd_sf"/>
</dbReference>
<dbReference type="CDD" id="cd07377">
    <property type="entry name" value="WHTH_GntR"/>
    <property type="match status" value="1"/>
</dbReference>
<accession>A0A3S9Q0P2</accession>
<organism evidence="5 6">
    <name type="scientific">Flaviflexus ciconiae</name>
    <dbReference type="NCBI Taxonomy" id="2496867"/>
    <lineage>
        <taxon>Bacteria</taxon>
        <taxon>Bacillati</taxon>
        <taxon>Actinomycetota</taxon>
        <taxon>Actinomycetes</taxon>
        <taxon>Actinomycetales</taxon>
        <taxon>Actinomycetaceae</taxon>
        <taxon>Flaviflexus</taxon>
    </lineage>
</organism>
<keyword evidence="1" id="KW-0805">Transcription regulation</keyword>